<dbReference type="InterPro" id="IPR012349">
    <property type="entry name" value="Split_barrel_FMN-bd"/>
</dbReference>
<dbReference type="SUPFAM" id="SSF50475">
    <property type="entry name" value="FMN-binding split barrel"/>
    <property type="match status" value="1"/>
</dbReference>
<name>A0A9D9IHI4_9BACT</name>
<protein>
    <submittedName>
        <fullName evidence="1">Pyridoxamine 5'-phosphate oxidase family protein</fullName>
    </submittedName>
</protein>
<accession>A0A9D9IHI4</accession>
<sequence>MIYDNSHVRRQDRLLDMGRALELLRTSEYGVLSMRDADGHAYGVPVNYVWDGVSSIYIHCAPEGRKLRCLASCPEVSFCIVGSTRVVPGKFTASYESILLSCRAFTGLSEDERRRALAVFLEKYSPEHLETGLNYVEKSFHRTEIIRLDVATVSGKCKRVMP</sequence>
<organism evidence="1 2">
    <name type="scientific">Candidatus Merdivivens pullicola</name>
    <dbReference type="NCBI Taxonomy" id="2840872"/>
    <lineage>
        <taxon>Bacteria</taxon>
        <taxon>Pseudomonadati</taxon>
        <taxon>Bacteroidota</taxon>
        <taxon>Bacteroidia</taxon>
        <taxon>Bacteroidales</taxon>
        <taxon>Muribaculaceae</taxon>
        <taxon>Muribaculaceae incertae sedis</taxon>
        <taxon>Candidatus Merdivivens</taxon>
    </lineage>
</organism>
<dbReference type="PANTHER" id="PTHR34071">
    <property type="entry name" value="5-NITROIMIDAZOLE ANTIBIOTICS RESISTANCE PROTEIN, NIMA-FAMILY-RELATED PROTEIN-RELATED"/>
    <property type="match status" value="1"/>
</dbReference>
<reference evidence="1" key="1">
    <citation type="submission" date="2020-10" db="EMBL/GenBank/DDBJ databases">
        <authorList>
            <person name="Gilroy R."/>
        </authorList>
    </citation>
    <scope>NUCLEOTIDE SEQUENCE</scope>
    <source>
        <strain evidence="1">B1-8020</strain>
    </source>
</reference>
<evidence type="ECO:0000313" key="2">
    <source>
        <dbReference type="Proteomes" id="UP000823604"/>
    </source>
</evidence>
<dbReference type="Gene3D" id="2.30.110.10">
    <property type="entry name" value="Electron Transport, Fmn-binding Protein, Chain A"/>
    <property type="match status" value="1"/>
</dbReference>
<evidence type="ECO:0000313" key="1">
    <source>
        <dbReference type="EMBL" id="MBO8472300.1"/>
    </source>
</evidence>
<gene>
    <name evidence="1" type="ORF">IAB81_01545</name>
</gene>
<reference evidence="1" key="2">
    <citation type="journal article" date="2021" name="PeerJ">
        <title>Extensive microbial diversity within the chicken gut microbiome revealed by metagenomics and culture.</title>
        <authorList>
            <person name="Gilroy R."/>
            <person name="Ravi A."/>
            <person name="Getino M."/>
            <person name="Pursley I."/>
            <person name="Horton D.L."/>
            <person name="Alikhan N.F."/>
            <person name="Baker D."/>
            <person name="Gharbi K."/>
            <person name="Hall N."/>
            <person name="Watson M."/>
            <person name="Adriaenssens E.M."/>
            <person name="Foster-Nyarko E."/>
            <person name="Jarju S."/>
            <person name="Secka A."/>
            <person name="Antonio M."/>
            <person name="Oren A."/>
            <person name="Chaudhuri R.R."/>
            <person name="La Ragione R."/>
            <person name="Hildebrand F."/>
            <person name="Pallen M.J."/>
        </authorList>
    </citation>
    <scope>NUCLEOTIDE SEQUENCE</scope>
    <source>
        <strain evidence="1">B1-8020</strain>
    </source>
</reference>
<dbReference type="EMBL" id="JADIMA010000016">
    <property type="protein sequence ID" value="MBO8472300.1"/>
    <property type="molecule type" value="Genomic_DNA"/>
</dbReference>
<comment type="caution">
    <text evidence="1">The sequence shown here is derived from an EMBL/GenBank/DDBJ whole genome shotgun (WGS) entry which is preliminary data.</text>
</comment>
<dbReference type="PANTHER" id="PTHR34071:SF2">
    <property type="entry name" value="FLAVIN-NUCLEOTIDE-BINDING PROTEIN"/>
    <property type="match status" value="1"/>
</dbReference>
<proteinExistence type="predicted"/>
<dbReference type="Proteomes" id="UP000823604">
    <property type="component" value="Unassembled WGS sequence"/>
</dbReference>
<dbReference type="Pfam" id="PF12900">
    <property type="entry name" value="Pyridox_ox_2"/>
    <property type="match status" value="1"/>
</dbReference>
<dbReference type="InterPro" id="IPR024747">
    <property type="entry name" value="Pyridox_Oxase-rel"/>
</dbReference>
<dbReference type="AlphaFoldDB" id="A0A9D9IHI4"/>